<organism evidence="1 2">
    <name type="scientific">Choristoneura fumiferana</name>
    <name type="common">Spruce budworm moth</name>
    <name type="synonym">Archips fumiferana</name>
    <dbReference type="NCBI Taxonomy" id="7141"/>
    <lineage>
        <taxon>Eukaryota</taxon>
        <taxon>Metazoa</taxon>
        <taxon>Ecdysozoa</taxon>
        <taxon>Arthropoda</taxon>
        <taxon>Hexapoda</taxon>
        <taxon>Insecta</taxon>
        <taxon>Pterygota</taxon>
        <taxon>Neoptera</taxon>
        <taxon>Endopterygota</taxon>
        <taxon>Lepidoptera</taxon>
        <taxon>Glossata</taxon>
        <taxon>Ditrysia</taxon>
        <taxon>Tortricoidea</taxon>
        <taxon>Tortricidae</taxon>
        <taxon>Tortricinae</taxon>
        <taxon>Choristoneura</taxon>
    </lineage>
</organism>
<accession>A0ACC0KI43</accession>
<sequence>MSFSGKRFRRTGGSNLEDFLKASSESVFFCAVEICELVFEQPDLLDAPEKIKRLLETNAPVWCFTKIDEETLSFQLQAPEMNVNKTFKLNQEQELNRLDGRKVFVTFSLEGDNVLKQRIRHTDGKIAYFRREFGPRTATMTITMEGADVRKAHIFYEMIE</sequence>
<name>A0ACC0KI43_CHOFU</name>
<keyword evidence="2" id="KW-1185">Reference proteome</keyword>
<dbReference type="EMBL" id="CM046106">
    <property type="protein sequence ID" value="KAI8436211.1"/>
    <property type="molecule type" value="Genomic_DNA"/>
</dbReference>
<comment type="caution">
    <text evidence="1">The sequence shown here is derived from an EMBL/GenBank/DDBJ whole genome shotgun (WGS) entry which is preliminary data.</text>
</comment>
<evidence type="ECO:0000313" key="2">
    <source>
        <dbReference type="Proteomes" id="UP001064048"/>
    </source>
</evidence>
<proteinExistence type="predicted"/>
<dbReference type="Proteomes" id="UP001064048">
    <property type="component" value="Chromosome 6"/>
</dbReference>
<evidence type="ECO:0000313" key="1">
    <source>
        <dbReference type="EMBL" id="KAI8436211.1"/>
    </source>
</evidence>
<reference evidence="1 2" key="1">
    <citation type="journal article" date="2022" name="Genome Biol. Evol.">
        <title>The Spruce Budworm Genome: Reconstructing the Evolutionary History of Antifreeze Proteins.</title>
        <authorList>
            <person name="Beliveau C."/>
            <person name="Gagne P."/>
            <person name="Picq S."/>
            <person name="Vernygora O."/>
            <person name="Keeling C.I."/>
            <person name="Pinkney K."/>
            <person name="Doucet D."/>
            <person name="Wen F."/>
            <person name="Johnston J.S."/>
            <person name="Maaroufi H."/>
            <person name="Boyle B."/>
            <person name="Laroche J."/>
            <person name="Dewar K."/>
            <person name="Juretic N."/>
            <person name="Blackburn G."/>
            <person name="Nisole A."/>
            <person name="Brunet B."/>
            <person name="Brandao M."/>
            <person name="Lumley L."/>
            <person name="Duan J."/>
            <person name="Quan G."/>
            <person name="Lucarotti C.J."/>
            <person name="Roe A.D."/>
            <person name="Sperling F.A.H."/>
            <person name="Levesque R.C."/>
            <person name="Cusson M."/>
        </authorList>
    </citation>
    <scope>NUCLEOTIDE SEQUENCE [LARGE SCALE GENOMIC DNA]</scope>
    <source>
        <strain evidence="1">Glfc:IPQL:Cfum</strain>
    </source>
</reference>
<gene>
    <name evidence="1" type="ORF">MSG28_004281</name>
</gene>
<protein>
    <submittedName>
        <fullName evidence="1">Uncharacterized protein</fullName>
    </submittedName>
</protein>